<comment type="caution">
    <text evidence="2">The sequence shown here is derived from an EMBL/GenBank/DDBJ whole genome shotgun (WGS) entry which is preliminary data.</text>
</comment>
<name>A0AAV4U3N4_9ARAC</name>
<accession>A0AAV4U3N4</accession>
<reference evidence="2 3" key="1">
    <citation type="submission" date="2021-06" db="EMBL/GenBank/DDBJ databases">
        <title>Caerostris darwini draft genome.</title>
        <authorList>
            <person name="Kono N."/>
            <person name="Arakawa K."/>
        </authorList>
    </citation>
    <scope>NUCLEOTIDE SEQUENCE [LARGE SCALE GENOMIC DNA]</scope>
</reference>
<feature type="compositionally biased region" description="Polar residues" evidence="1">
    <location>
        <begin position="62"/>
        <end position="79"/>
    </location>
</feature>
<keyword evidence="3" id="KW-1185">Reference proteome</keyword>
<protein>
    <submittedName>
        <fullName evidence="2">Uncharacterized protein</fullName>
    </submittedName>
</protein>
<proteinExistence type="predicted"/>
<gene>
    <name evidence="2" type="ORF">CDAR_208001</name>
</gene>
<evidence type="ECO:0000313" key="2">
    <source>
        <dbReference type="EMBL" id="GIY52348.1"/>
    </source>
</evidence>
<organism evidence="2 3">
    <name type="scientific">Caerostris darwini</name>
    <dbReference type="NCBI Taxonomy" id="1538125"/>
    <lineage>
        <taxon>Eukaryota</taxon>
        <taxon>Metazoa</taxon>
        <taxon>Ecdysozoa</taxon>
        <taxon>Arthropoda</taxon>
        <taxon>Chelicerata</taxon>
        <taxon>Arachnida</taxon>
        <taxon>Araneae</taxon>
        <taxon>Araneomorphae</taxon>
        <taxon>Entelegynae</taxon>
        <taxon>Araneoidea</taxon>
        <taxon>Araneidae</taxon>
        <taxon>Caerostris</taxon>
    </lineage>
</organism>
<dbReference type="Proteomes" id="UP001054837">
    <property type="component" value="Unassembled WGS sequence"/>
</dbReference>
<evidence type="ECO:0000313" key="3">
    <source>
        <dbReference type="Proteomes" id="UP001054837"/>
    </source>
</evidence>
<sequence>MAITDTDSLYPINPCIKANNLTQGKIMFLQIARHDGPREERFGTKHGTLQWFCLAGPTHHAPTSNRFQTQNTPLNNSLAKQLANRKGN</sequence>
<evidence type="ECO:0000256" key="1">
    <source>
        <dbReference type="SAM" id="MobiDB-lite"/>
    </source>
</evidence>
<dbReference type="AlphaFoldDB" id="A0AAV4U3N4"/>
<feature type="region of interest" description="Disordered" evidence="1">
    <location>
        <begin position="62"/>
        <end position="88"/>
    </location>
</feature>
<dbReference type="EMBL" id="BPLQ01010661">
    <property type="protein sequence ID" value="GIY52348.1"/>
    <property type="molecule type" value="Genomic_DNA"/>
</dbReference>